<reference evidence="5" key="1">
    <citation type="submission" date="2014-09" db="EMBL/GenBank/DDBJ databases">
        <authorList>
            <person name="Magalhaes I.L.F."/>
            <person name="Oliveira U."/>
            <person name="Santos F.R."/>
            <person name="Vidigal T.H.D.A."/>
            <person name="Brescovit A.D."/>
            <person name="Santos A.J."/>
        </authorList>
    </citation>
    <scope>NUCLEOTIDE SEQUENCE</scope>
    <source>
        <tissue evidence="5">Shoot tissue taken approximately 20 cm above the soil surface</tissue>
    </source>
</reference>
<sequence length="118" mass="13032">MHKQEMNNLEASPALGGGCTAPMLGDSMERAPSSPWMPFSMLFAAISTKVSPEIMDLVISCYEEFKSKKISRAELVKKLRHIVGDRVLISTIMRLQDKLPPMGRRDAPNASSKMVAKP</sequence>
<name>A0A0A9D8G6_ARUDO</name>
<evidence type="ECO:0000256" key="1">
    <source>
        <dbReference type="ARBA" id="ARBA00004123"/>
    </source>
</evidence>
<organism evidence="5">
    <name type="scientific">Arundo donax</name>
    <name type="common">Giant reed</name>
    <name type="synonym">Donax arundinaceus</name>
    <dbReference type="NCBI Taxonomy" id="35708"/>
    <lineage>
        <taxon>Eukaryota</taxon>
        <taxon>Viridiplantae</taxon>
        <taxon>Streptophyta</taxon>
        <taxon>Embryophyta</taxon>
        <taxon>Tracheophyta</taxon>
        <taxon>Spermatophyta</taxon>
        <taxon>Magnoliopsida</taxon>
        <taxon>Liliopsida</taxon>
        <taxon>Poales</taxon>
        <taxon>Poaceae</taxon>
        <taxon>PACMAD clade</taxon>
        <taxon>Arundinoideae</taxon>
        <taxon>Arundineae</taxon>
        <taxon>Arundo</taxon>
    </lineage>
</organism>
<evidence type="ECO:0000313" key="5">
    <source>
        <dbReference type="EMBL" id="JAD82983.1"/>
    </source>
</evidence>
<proteinExistence type="predicted"/>
<dbReference type="InterPro" id="IPR044964">
    <property type="entry name" value="RCD1/SRO1-5"/>
</dbReference>
<keyword evidence="2" id="KW-0539">Nucleus</keyword>
<dbReference type="PANTHER" id="PTHR32263:SF10">
    <property type="entry name" value="OS10G0577800 PROTEIN"/>
    <property type="match status" value="1"/>
</dbReference>
<protein>
    <recommendedName>
        <fullName evidence="4">RST domain-containing protein</fullName>
    </recommendedName>
</protein>
<dbReference type="PANTHER" id="PTHR32263">
    <property type="entry name" value="INACTIVE POLY [ADP-RIBOSE] POLYMERASE SRO4-RELATED"/>
    <property type="match status" value="1"/>
</dbReference>
<dbReference type="PROSITE" id="PS51879">
    <property type="entry name" value="RST"/>
    <property type="match status" value="1"/>
</dbReference>
<evidence type="ECO:0000256" key="3">
    <source>
        <dbReference type="SAM" id="MobiDB-lite"/>
    </source>
</evidence>
<accession>A0A0A9D8G6</accession>
<feature type="region of interest" description="Disordered" evidence="3">
    <location>
        <begin position="99"/>
        <end position="118"/>
    </location>
</feature>
<dbReference type="AlphaFoldDB" id="A0A0A9D8G6"/>
<reference evidence="5" key="2">
    <citation type="journal article" date="2015" name="Data Brief">
        <title>Shoot transcriptome of the giant reed, Arundo donax.</title>
        <authorList>
            <person name="Barrero R.A."/>
            <person name="Guerrero F.D."/>
            <person name="Moolhuijzen P."/>
            <person name="Goolsby J.A."/>
            <person name="Tidwell J."/>
            <person name="Bellgard S.E."/>
            <person name="Bellgard M.I."/>
        </authorList>
    </citation>
    <scope>NUCLEOTIDE SEQUENCE</scope>
    <source>
        <tissue evidence="5">Shoot tissue taken approximately 20 cm above the soil surface</tissue>
    </source>
</reference>
<dbReference type="InterPro" id="IPR022003">
    <property type="entry name" value="RST"/>
</dbReference>
<evidence type="ECO:0000256" key="2">
    <source>
        <dbReference type="ARBA" id="ARBA00023242"/>
    </source>
</evidence>
<dbReference type="GO" id="GO:0005634">
    <property type="term" value="C:nucleus"/>
    <property type="evidence" value="ECO:0007669"/>
    <property type="project" value="UniProtKB-SubCell"/>
</dbReference>
<comment type="subcellular location">
    <subcellularLocation>
        <location evidence="1">Nucleus</location>
    </subcellularLocation>
</comment>
<dbReference type="EMBL" id="GBRH01214912">
    <property type="protein sequence ID" value="JAD82983.1"/>
    <property type="molecule type" value="Transcribed_RNA"/>
</dbReference>
<dbReference type="Pfam" id="PF12174">
    <property type="entry name" value="RST"/>
    <property type="match status" value="1"/>
</dbReference>
<evidence type="ECO:0000259" key="4">
    <source>
        <dbReference type="PROSITE" id="PS51879"/>
    </source>
</evidence>
<feature type="domain" description="RST" evidence="4">
    <location>
        <begin position="30"/>
        <end position="101"/>
    </location>
</feature>